<sequence length="113" mass="12700">MSLRLPQRFAKICDLDPVEQALEYEVLAEKASTLGRLQGKLERALVRLAEFEQAGGGAAERRERLVEEAGEALWYVAIQRDLCGLRVDAVFYRTFQVPRAVINRMGPARRGAP</sequence>
<dbReference type="Proteomes" id="UP000244081">
    <property type="component" value="Unassembled WGS sequence"/>
</dbReference>
<dbReference type="Pfam" id="PF20370">
    <property type="entry name" value="DUF6665"/>
    <property type="match status" value="1"/>
</dbReference>
<keyword evidence="2" id="KW-1185">Reference proteome</keyword>
<dbReference type="AlphaFoldDB" id="A0A2T5V5R6"/>
<evidence type="ECO:0000313" key="1">
    <source>
        <dbReference type="EMBL" id="PTW59083.1"/>
    </source>
</evidence>
<proteinExistence type="predicted"/>
<dbReference type="OrthoDB" id="9814981at2"/>
<accession>A0A2T5V5R6</accession>
<gene>
    <name evidence="1" type="ORF">C8N35_108120</name>
</gene>
<dbReference type="EMBL" id="QAYG01000008">
    <property type="protein sequence ID" value="PTW59083.1"/>
    <property type="molecule type" value="Genomic_DNA"/>
</dbReference>
<organism evidence="1 2">
    <name type="scientific">Breoghania corrubedonensis</name>
    <dbReference type="NCBI Taxonomy" id="665038"/>
    <lineage>
        <taxon>Bacteria</taxon>
        <taxon>Pseudomonadati</taxon>
        <taxon>Pseudomonadota</taxon>
        <taxon>Alphaproteobacteria</taxon>
        <taxon>Hyphomicrobiales</taxon>
        <taxon>Stappiaceae</taxon>
        <taxon>Breoghania</taxon>
    </lineage>
</organism>
<evidence type="ECO:0000313" key="2">
    <source>
        <dbReference type="Proteomes" id="UP000244081"/>
    </source>
</evidence>
<reference evidence="1 2" key="1">
    <citation type="submission" date="2018-04" db="EMBL/GenBank/DDBJ databases">
        <title>Genomic Encyclopedia of Archaeal and Bacterial Type Strains, Phase II (KMG-II): from individual species to whole genera.</title>
        <authorList>
            <person name="Goeker M."/>
        </authorList>
    </citation>
    <scope>NUCLEOTIDE SEQUENCE [LARGE SCALE GENOMIC DNA]</scope>
    <source>
        <strain evidence="1 2">DSM 23382</strain>
    </source>
</reference>
<dbReference type="InterPro" id="IPR046606">
    <property type="entry name" value="DUF6665"/>
</dbReference>
<protein>
    <submittedName>
        <fullName evidence="1">Uncharacterized protein</fullName>
    </submittedName>
</protein>
<comment type="caution">
    <text evidence="1">The sequence shown here is derived from an EMBL/GenBank/DDBJ whole genome shotgun (WGS) entry which is preliminary data.</text>
</comment>
<name>A0A2T5V5R6_9HYPH</name>